<reference evidence="3" key="1">
    <citation type="submission" date="2021-01" db="EMBL/GenBank/DDBJ databases">
        <authorList>
            <person name="Corre E."/>
            <person name="Pelletier E."/>
            <person name="Niang G."/>
            <person name="Scheremetjew M."/>
            <person name="Finn R."/>
            <person name="Kale V."/>
            <person name="Holt S."/>
            <person name="Cochrane G."/>
            <person name="Meng A."/>
            <person name="Brown T."/>
            <person name="Cohen L."/>
        </authorList>
    </citation>
    <scope>NUCLEOTIDE SEQUENCE</scope>
    <source>
        <strain evidence="3">OF101</strain>
    </source>
</reference>
<feature type="signal peptide" evidence="1">
    <location>
        <begin position="1"/>
        <end position="17"/>
    </location>
</feature>
<feature type="chain" id="PRO_5031310269" description="Cyclic nucleotide-binding domain-containing protein" evidence="1">
    <location>
        <begin position="18"/>
        <end position="394"/>
    </location>
</feature>
<organism evidence="3">
    <name type="scientific">Alexandrium catenella</name>
    <name type="common">Red tide dinoflagellate</name>
    <name type="synonym">Gonyaulax catenella</name>
    <dbReference type="NCBI Taxonomy" id="2925"/>
    <lineage>
        <taxon>Eukaryota</taxon>
        <taxon>Sar</taxon>
        <taxon>Alveolata</taxon>
        <taxon>Dinophyceae</taxon>
        <taxon>Gonyaulacales</taxon>
        <taxon>Pyrocystaceae</taxon>
        <taxon>Alexandrium</taxon>
    </lineage>
</organism>
<evidence type="ECO:0000313" key="3">
    <source>
        <dbReference type="EMBL" id="CAD9125379.1"/>
    </source>
</evidence>
<accession>A0A7S1M9Y0</accession>
<sequence length="394" mass="44266">MLVGAVVHSIIISEVIGIVTSTDEVQRVIDKQLALIDAYTAHAHMDADTAKEIKSVITWRAKNWATSYGFDKTEMKDLLTGKYMPRWLLSKMPKSIFNGALLRNNFLRCVTDVPARLPCLLAVHLITCDFQAGEVVYQMGDYPFNIFLVLSGTFAFVGRPSPAGGQDAMEVDEIKLHVAHTNSLGEAAAAVSSMLITETNNNKSDRLYPYRLFSCQSYFGETEMLMGKPRLSTARCERKGVGLTLHKSDFLDIKEMFPQFGSLWASAMRRRERFRKLARACLTKPTTCKVLSVTRIQEFWRYRGQKLPSEQRRASSRFTEVAVANHQRLRRSSIEAPSATRGDADSISSLRGEIESLRMEIRQLVKEQRKFHGVPDQGGTASATLVVRPGEHEI</sequence>
<evidence type="ECO:0000256" key="1">
    <source>
        <dbReference type="SAM" id="SignalP"/>
    </source>
</evidence>
<evidence type="ECO:0000259" key="2">
    <source>
        <dbReference type="PROSITE" id="PS50042"/>
    </source>
</evidence>
<proteinExistence type="predicted"/>
<keyword evidence="1" id="KW-0732">Signal</keyword>
<feature type="domain" description="Cyclic nucleotide-binding" evidence="2">
    <location>
        <begin position="217"/>
        <end position="253"/>
    </location>
</feature>
<dbReference type="InterPro" id="IPR014710">
    <property type="entry name" value="RmlC-like_jellyroll"/>
</dbReference>
<dbReference type="EMBL" id="HBGE01032125">
    <property type="protein sequence ID" value="CAD9125379.1"/>
    <property type="molecule type" value="Transcribed_RNA"/>
</dbReference>
<dbReference type="Gene3D" id="2.60.120.10">
    <property type="entry name" value="Jelly Rolls"/>
    <property type="match status" value="1"/>
</dbReference>
<dbReference type="PROSITE" id="PS50042">
    <property type="entry name" value="CNMP_BINDING_3"/>
    <property type="match status" value="1"/>
</dbReference>
<name>A0A7S1M9Y0_ALECA</name>
<protein>
    <recommendedName>
        <fullName evidence="2">Cyclic nucleotide-binding domain-containing protein</fullName>
    </recommendedName>
</protein>
<dbReference type="InterPro" id="IPR018490">
    <property type="entry name" value="cNMP-bd_dom_sf"/>
</dbReference>
<gene>
    <name evidence="3" type="ORF">ACAT0790_LOCUS19406</name>
</gene>
<dbReference type="SUPFAM" id="SSF51206">
    <property type="entry name" value="cAMP-binding domain-like"/>
    <property type="match status" value="1"/>
</dbReference>
<dbReference type="InterPro" id="IPR000595">
    <property type="entry name" value="cNMP-bd_dom"/>
</dbReference>
<dbReference type="AlphaFoldDB" id="A0A7S1M9Y0"/>